<name>A0A1X2GQF7_9FUNG</name>
<organism evidence="2 3">
    <name type="scientific">Hesseltinella vesiculosa</name>
    <dbReference type="NCBI Taxonomy" id="101127"/>
    <lineage>
        <taxon>Eukaryota</taxon>
        <taxon>Fungi</taxon>
        <taxon>Fungi incertae sedis</taxon>
        <taxon>Mucoromycota</taxon>
        <taxon>Mucoromycotina</taxon>
        <taxon>Mucoromycetes</taxon>
        <taxon>Mucorales</taxon>
        <taxon>Cunninghamellaceae</taxon>
        <taxon>Hesseltinella</taxon>
    </lineage>
</organism>
<keyword evidence="3" id="KW-1185">Reference proteome</keyword>
<dbReference type="EMBL" id="MCGT01000006">
    <property type="protein sequence ID" value="ORX58964.1"/>
    <property type="molecule type" value="Genomic_DNA"/>
</dbReference>
<dbReference type="AlphaFoldDB" id="A0A1X2GQF7"/>
<protein>
    <submittedName>
        <fullName evidence="2">Uncharacterized protein</fullName>
    </submittedName>
</protein>
<evidence type="ECO:0000313" key="3">
    <source>
        <dbReference type="Proteomes" id="UP000242146"/>
    </source>
</evidence>
<comment type="caution">
    <text evidence="2">The sequence shown here is derived from an EMBL/GenBank/DDBJ whole genome shotgun (WGS) entry which is preliminary data.</text>
</comment>
<accession>A0A1X2GQF7</accession>
<evidence type="ECO:0000313" key="2">
    <source>
        <dbReference type="EMBL" id="ORX58964.1"/>
    </source>
</evidence>
<gene>
    <name evidence="2" type="ORF">DM01DRAFT_1343822</name>
</gene>
<proteinExistence type="predicted"/>
<feature type="compositionally biased region" description="Basic and acidic residues" evidence="1">
    <location>
        <begin position="7"/>
        <end position="17"/>
    </location>
</feature>
<dbReference type="Proteomes" id="UP000242146">
    <property type="component" value="Unassembled WGS sequence"/>
</dbReference>
<feature type="region of interest" description="Disordered" evidence="1">
    <location>
        <begin position="1"/>
        <end position="27"/>
    </location>
</feature>
<sequence length="157" mass="17473">MLSLPAQREEQRKRDKGLFAPPETIQRQPINIDALRAYYGLKSEPDPHNPPAPPPPPAFVFAPVQREVSVFVPVQCNEPVSTPAQFNIPVFAAQGVAAPAGGVLFHPGQFKYLGFIITISYEHFHHQKAVDLRPPQRTRPTNTAERLTFVLSFGLNL</sequence>
<reference evidence="2 3" key="1">
    <citation type="submission" date="2016-07" db="EMBL/GenBank/DDBJ databases">
        <title>Pervasive Adenine N6-methylation of Active Genes in Fungi.</title>
        <authorList>
            <consortium name="DOE Joint Genome Institute"/>
            <person name="Mondo S.J."/>
            <person name="Dannebaum R.O."/>
            <person name="Kuo R.C."/>
            <person name="Labutti K."/>
            <person name="Haridas S."/>
            <person name="Kuo A."/>
            <person name="Salamov A."/>
            <person name="Ahrendt S.R."/>
            <person name="Lipzen A."/>
            <person name="Sullivan W."/>
            <person name="Andreopoulos W.B."/>
            <person name="Clum A."/>
            <person name="Lindquist E."/>
            <person name="Daum C."/>
            <person name="Ramamoorthy G.K."/>
            <person name="Gryganskyi A."/>
            <person name="Culley D."/>
            <person name="Magnuson J.K."/>
            <person name="James T.Y."/>
            <person name="O'Malley M.A."/>
            <person name="Stajich J.E."/>
            <person name="Spatafora J.W."/>
            <person name="Visel A."/>
            <person name="Grigoriev I.V."/>
        </authorList>
    </citation>
    <scope>NUCLEOTIDE SEQUENCE [LARGE SCALE GENOMIC DNA]</scope>
    <source>
        <strain evidence="2 3">NRRL 3301</strain>
    </source>
</reference>
<evidence type="ECO:0000256" key="1">
    <source>
        <dbReference type="SAM" id="MobiDB-lite"/>
    </source>
</evidence>